<dbReference type="EMBL" id="BARU01033166">
    <property type="protein sequence ID" value="GAH64310.1"/>
    <property type="molecule type" value="Genomic_DNA"/>
</dbReference>
<dbReference type="Pfam" id="PF01978">
    <property type="entry name" value="TrmB"/>
    <property type="match status" value="1"/>
</dbReference>
<protein>
    <recommendedName>
        <fullName evidence="1">Transcription regulator TrmB N-terminal domain-containing protein</fullName>
    </recommendedName>
</protein>
<dbReference type="InterPro" id="IPR036390">
    <property type="entry name" value="WH_DNA-bd_sf"/>
</dbReference>
<gene>
    <name evidence="2" type="ORF">S03H2_52216</name>
</gene>
<dbReference type="Gene3D" id="1.10.10.10">
    <property type="entry name" value="Winged helix-like DNA-binding domain superfamily/Winged helix DNA-binding domain"/>
    <property type="match status" value="1"/>
</dbReference>
<name>X1I4S3_9ZZZZ</name>
<sequence>MELSDIMAIWPKIVEYTGISEYEAKAYLSLLSLGNSGARTLSFNCNIPRTKIYMTLKKLKECGLVEEIPGVPTVFSPTPPGYAFSETLNMAKNKALDFSSIMETLSETHELVEEHRTIQRKVLFYLDEEDKIIGKCQYILKQSENTIYIRTTVDGLSLLFKFAPILNKLQEKGVEIRIRSPINPETNT</sequence>
<proteinExistence type="predicted"/>
<dbReference type="SUPFAM" id="SSF46785">
    <property type="entry name" value="Winged helix' DNA-binding domain"/>
    <property type="match status" value="1"/>
</dbReference>
<evidence type="ECO:0000313" key="2">
    <source>
        <dbReference type="EMBL" id="GAH64310.1"/>
    </source>
</evidence>
<dbReference type="InterPro" id="IPR002831">
    <property type="entry name" value="Tscrpt_reg_TrmB_N"/>
</dbReference>
<reference evidence="2" key="1">
    <citation type="journal article" date="2014" name="Front. Microbiol.">
        <title>High frequency of phylogenetically diverse reductive dehalogenase-homologous genes in deep subseafloor sedimentary metagenomes.</title>
        <authorList>
            <person name="Kawai M."/>
            <person name="Futagami T."/>
            <person name="Toyoda A."/>
            <person name="Takaki Y."/>
            <person name="Nishi S."/>
            <person name="Hori S."/>
            <person name="Arai W."/>
            <person name="Tsubouchi T."/>
            <person name="Morono Y."/>
            <person name="Uchiyama I."/>
            <person name="Ito T."/>
            <person name="Fujiyama A."/>
            <person name="Inagaki F."/>
            <person name="Takami H."/>
        </authorList>
    </citation>
    <scope>NUCLEOTIDE SEQUENCE</scope>
    <source>
        <strain evidence="2">Expedition CK06-06</strain>
    </source>
</reference>
<comment type="caution">
    <text evidence="2">The sequence shown here is derived from an EMBL/GenBank/DDBJ whole genome shotgun (WGS) entry which is preliminary data.</text>
</comment>
<accession>X1I4S3</accession>
<feature type="non-terminal residue" evidence="2">
    <location>
        <position position="188"/>
    </location>
</feature>
<dbReference type="PANTHER" id="PTHR34293">
    <property type="entry name" value="HTH-TYPE TRANSCRIPTIONAL REGULATOR TRMBL2"/>
    <property type="match status" value="1"/>
</dbReference>
<feature type="domain" description="Transcription regulator TrmB N-terminal" evidence="1">
    <location>
        <begin position="18"/>
        <end position="80"/>
    </location>
</feature>
<dbReference type="AlphaFoldDB" id="X1I4S3"/>
<dbReference type="PANTHER" id="PTHR34293:SF1">
    <property type="entry name" value="HTH-TYPE TRANSCRIPTIONAL REGULATOR TRMBL2"/>
    <property type="match status" value="1"/>
</dbReference>
<dbReference type="InterPro" id="IPR036388">
    <property type="entry name" value="WH-like_DNA-bd_sf"/>
</dbReference>
<organism evidence="2">
    <name type="scientific">marine sediment metagenome</name>
    <dbReference type="NCBI Taxonomy" id="412755"/>
    <lineage>
        <taxon>unclassified sequences</taxon>
        <taxon>metagenomes</taxon>
        <taxon>ecological metagenomes</taxon>
    </lineage>
</organism>
<dbReference type="InterPro" id="IPR051797">
    <property type="entry name" value="TrmB-like"/>
</dbReference>
<evidence type="ECO:0000259" key="1">
    <source>
        <dbReference type="Pfam" id="PF01978"/>
    </source>
</evidence>